<organism evidence="1 2">
    <name type="scientific">Fusarium avenaceum</name>
    <dbReference type="NCBI Taxonomy" id="40199"/>
    <lineage>
        <taxon>Eukaryota</taxon>
        <taxon>Fungi</taxon>
        <taxon>Dikarya</taxon>
        <taxon>Ascomycota</taxon>
        <taxon>Pezizomycotina</taxon>
        <taxon>Sordariomycetes</taxon>
        <taxon>Hypocreomycetidae</taxon>
        <taxon>Hypocreales</taxon>
        <taxon>Nectriaceae</taxon>
        <taxon>Fusarium</taxon>
        <taxon>Fusarium tricinctum species complex</taxon>
    </lineage>
</organism>
<evidence type="ECO:0000313" key="2">
    <source>
        <dbReference type="Proteomes" id="UP000782241"/>
    </source>
</evidence>
<accession>A0A9P7KYP8</accession>
<dbReference type="EMBL" id="JAGPUO010000003">
    <property type="protein sequence ID" value="KAG5663706.1"/>
    <property type="molecule type" value="Genomic_DNA"/>
</dbReference>
<protein>
    <submittedName>
        <fullName evidence="1">Uncharacterized protein</fullName>
    </submittedName>
</protein>
<name>A0A9P7KYP8_9HYPO</name>
<dbReference type="AlphaFoldDB" id="A0A9P7KYP8"/>
<gene>
    <name evidence="1" type="ORF">KAF25_006291</name>
</gene>
<comment type="caution">
    <text evidence="1">The sequence shown here is derived from an EMBL/GenBank/DDBJ whole genome shotgun (WGS) entry which is preliminary data.</text>
</comment>
<reference evidence="1" key="1">
    <citation type="submission" date="2021-04" db="EMBL/GenBank/DDBJ databases">
        <title>Draft genome of Fusarium avenaceum strain F156N33, isolated from an atmospheric sample in Virginia.</title>
        <authorList>
            <person name="Yang S."/>
            <person name="Vinatzer B.A."/>
            <person name="Coleman J."/>
        </authorList>
    </citation>
    <scope>NUCLEOTIDE SEQUENCE</scope>
    <source>
        <strain evidence="1">F156N33</strain>
    </source>
</reference>
<evidence type="ECO:0000313" key="1">
    <source>
        <dbReference type="EMBL" id="KAG5663706.1"/>
    </source>
</evidence>
<keyword evidence="2" id="KW-1185">Reference proteome</keyword>
<dbReference type="Proteomes" id="UP000782241">
    <property type="component" value="Unassembled WGS sequence"/>
</dbReference>
<proteinExistence type="predicted"/>
<sequence length="110" mass="12555">MPTARYLRVSQSIKNKLNELLPGRNALKQLNAFQKYVDGIRNPEQDGLELQLLQELVDNPLPPFFKHLPPEKVHTVEHAPAPGSDGFPTNVAGYQRMHFLNAEQHLVQHR</sequence>